<evidence type="ECO:0000313" key="3">
    <source>
        <dbReference type="EMBL" id="KAE8371719.1"/>
    </source>
</evidence>
<protein>
    <submittedName>
        <fullName evidence="3">Uncharacterized protein</fullName>
    </submittedName>
</protein>
<dbReference type="AlphaFoldDB" id="A0A5N7ART2"/>
<proteinExistence type="predicted"/>
<sequence length="79" mass="8880">MSRVGDVSFLWGVGMVLSSSFTRILLGLILKKEQTNERESKTPPPSSLLPMRGHWGGVNQRRQPKSVLNDLPYPWTTAE</sequence>
<evidence type="ECO:0000256" key="2">
    <source>
        <dbReference type="SAM" id="Phobius"/>
    </source>
</evidence>
<evidence type="ECO:0000256" key="1">
    <source>
        <dbReference type="SAM" id="MobiDB-lite"/>
    </source>
</evidence>
<dbReference type="Proteomes" id="UP000326198">
    <property type="component" value="Unassembled WGS sequence"/>
</dbReference>
<keyword evidence="2" id="KW-0812">Transmembrane</keyword>
<keyword evidence="2" id="KW-1133">Transmembrane helix</keyword>
<gene>
    <name evidence="3" type="ORF">BDV26DRAFT_275501</name>
</gene>
<name>A0A5N7ART2_9EURO</name>
<feature type="region of interest" description="Disordered" evidence="1">
    <location>
        <begin position="33"/>
        <end position="79"/>
    </location>
</feature>
<feature type="transmembrane region" description="Helical" evidence="2">
    <location>
        <begin position="12"/>
        <end position="30"/>
    </location>
</feature>
<reference evidence="3 4" key="1">
    <citation type="submission" date="2019-04" db="EMBL/GenBank/DDBJ databases">
        <title>Friends and foes A comparative genomics studyof 23 Aspergillus species from section Flavi.</title>
        <authorList>
            <consortium name="DOE Joint Genome Institute"/>
            <person name="Kjaerbolling I."/>
            <person name="Vesth T."/>
            <person name="Frisvad J.C."/>
            <person name="Nybo J.L."/>
            <person name="Theobald S."/>
            <person name="Kildgaard S."/>
            <person name="Isbrandt T."/>
            <person name="Kuo A."/>
            <person name="Sato A."/>
            <person name="Lyhne E.K."/>
            <person name="Kogle M.E."/>
            <person name="Wiebenga A."/>
            <person name="Kun R.S."/>
            <person name="Lubbers R.J."/>
            <person name="Makela M.R."/>
            <person name="Barry K."/>
            <person name="Chovatia M."/>
            <person name="Clum A."/>
            <person name="Daum C."/>
            <person name="Haridas S."/>
            <person name="He G."/>
            <person name="LaButti K."/>
            <person name="Lipzen A."/>
            <person name="Mondo S."/>
            <person name="Riley R."/>
            <person name="Salamov A."/>
            <person name="Simmons B.A."/>
            <person name="Magnuson J.K."/>
            <person name="Henrissat B."/>
            <person name="Mortensen U.H."/>
            <person name="Larsen T.O."/>
            <person name="Devries R.P."/>
            <person name="Grigoriev I.V."/>
            <person name="Machida M."/>
            <person name="Baker S.E."/>
            <person name="Andersen M.R."/>
        </authorList>
    </citation>
    <scope>NUCLEOTIDE SEQUENCE [LARGE SCALE GENOMIC DNA]</scope>
    <source>
        <strain evidence="3 4">IBT 29228</strain>
    </source>
</reference>
<dbReference type="EMBL" id="ML736402">
    <property type="protein sequence ID" value="KAE8371719.1"/>
    <property type="molecule type" value="Genomic_DNA"/>
</dbReference>
<organism evidence="3 4">
    <name type="scientific">Aspergillus bertholletiae</name>
    <dbReference type="NCBI Taxonomy" id="1226010"/>
    <lineage>
        <taxon>Eukaryota</taxon>
        <taxon>Fungi</taxon>
        <taxon>Dikarya</taxon>
        <taxon>Ascomycota</taxon>
        <taxon>Pezizomycotina</taxon>
        <taxon>Eurotiomycetes</taxon>
        <taxon>Eurotiomycetidae</taxon>
        <taxon>Eurotiales</taxon>
        <taxon>Aspergillaceae</taxon>
        <taxon>Aspergillus</taxon>
        <taxon>Aspergillus subgen. Circumdati</taxon>
    </lineage>
</organism>
<keyword evidence="2" id="KW-0472">Membrane</keyword>
<accession>A0A5N7ART2</accession>
<evidence type="ECO:0000313" key="4">
    <source>
        <dbReference type="Proteomes" id="UP000326198"/>
    </source>
</evidence>
<keyword evidence="4" id="KW-1185">Reference proteome</keyword>